<dbReference type="InterPro" id="IPR036179">
    <property type="entry name" value="Ig-like_dom_sf"/>
</dbReference>
<dbReference type="GO" id="GO:0002250">
    <property type="term" value="P:adaptive immune response"/>
    <property type="evidence" value="ECO:0007669"/>
    <property type="project" value="UniProtKB-KW"/>
</dbReference>
<dbReference type="Pfam" id="PF07654">
    <property type="entry name" value="C1-set"/>
    <property type="match status" value="1"/>
</dbReference>
<evidence type="ECO:0000259" key="15">
    <source>
        <dbReference type="PROSITE" id="PS50835"/>
    </source>
</evidence>
<keyword evidence="9" id="KW-1015">Disulfide bond</keyword>
<dbReference type="GO" id="GO:0002504">
    <property type="term" value="P:antigen processing and presentation of peptide or polysaccharide antigen via MHC class II"/>
    <property type="evidence" value="ECO:0007669"/>
    <property type="project" value="UniProtKB-KW"/>
</dbReference>
<keyword evidence="11" id="KW-0491">MHC II</keyword>
<dbReference type="Pfam" id="PF00993">
    <property type="entry name" value="MHC_II_alpha"/>
    <property type="match status" value="1"/>
</dbReference>
<feature type="chain" id="PRO_5034194230" description="Ig-like domain-containing protein" evidence="14">
    <location>
        <begin position="18"/>
        <end position="254"/>
    </location>
</feature>
<dbReference type="AlphaFoldDB" id="A0A8C7ZTM4"/>
<evidence type="ECO:0000313" key="17">
    <source>
        <dbReference type="Proteomes" id="UP000694383"/>
    </source>
</evidence>
<dbReference type="PANTHER" id="PTHR19944">
    <property type="entry name" value="MHC CLASS II-RELATED"/>
    <property type="match status" value="1"/>
</dbReference>
<name>A0A8C7ZTM4_9TELE</name>
<reference evidence="16" key="2">
    <citation type="submission" date="2025-09" db="UniProtKB">
        <authorList>
            <consortium name="Ensembl"/>
        </authorList>
    </citation>
    <scope>IDENTIFICATION</scope>
</reference>
<reference evidence="16" key="1">
    <citation type="submission" date="2025-08" db="UniProtKB">
        <authorList>
            <consortium name="Ensembl"/>
        </authorList>
    </citation>
    <scope>IDENTIFICATION</scope>
</reference>
<feature type="domain" description="Ig-like" evidence="15">
    <location>
        <begin position="119"/>
        <end position="205"/>
    </location>
</feature>
<dbReference type="GO" id="GO:0042613">
    <property type="term" value="C:MHC class II protein complex"/>
    <property type="evidence" value="ECO:0007669"/>
    <property type="project" value="UniProtKB-KW"/>
</dbReference>
<keyword evidence="12" id="KW-0393">Immunoglobulin domain</keyword>
<dbReference type="Proteomes" id="UP000694383">
    <property type="component" value="Unplaced"/>
</dbReference>
<dbReference type="SMART" id="SM00407">
    <property type="entry name" value="IGc1"/>
    <property type="match status" value="1"/>
</dbReference>
<keyword evidence="7" id="KW-1064">Adaptive immunity</keyword>
<evidence type="ECO:0000256" key="12">
    <source>
        <dbReference type="ARBA" id="ARBA00023319"/>
    </source>
</evidence>
<dbReference type="SUPFAM" id="SSF48726">
    <property type="entry name" value="Immunoglobulin"/>
    <property type="match status" value="1"/>
</dbReference>
<evidence type="ECO:0000256" key="14">
    <source>
        <dbReference type="SAM" id="SignalP"/>
    </source>
</evidence>
<dbReference type="InterPro" id="IPR014745">
    <property type="entry name" value="MHC_II_a/b_N"/>
</dbReference>
<evidence type="ECO:0000256" key="13">
    <source>
        <dbReference type="SAM" id="Phobius"/>
    </source>
</evidence>
<dbReference type="InterPro" id="IPR007110">
    <property type="entry name" value="Ig-like_dom"/>
</dbReference>
<keyword evidence="6 13" id="KW-1133">Transmembrane helix</keyword>
<dbReference type="PANTHER" id="PTHR19944:SF86">
    <property type="entry name" value="HLA CLASS II HISTOCOMPATIBILITY ANTIGEN, DR ALPHA CHAIN"/>
    <property type="match status" value="1"/>
</dbReference>
<feature type="transmembrane region" description="Helical" evidence="13">
    <location>
        <begin position="220"/>
        <end position="243"/>
    </location>
</feature>
<organism evidence="16 17">
    <name type="scientific">Oryzias sinensis</name>
    <name type="common">Chinese medaka</name>
    <dbReference type="NCBI Taxonomy" id="183150"/>
    <lineage>
        <taxon>Eukaryota</taxon>
        <taxon>Metazoa</taxon>
        <taxon>Chordata</taxon>
        <taxon>Craniata</taxon>
        <taxon>Vertebrata</taxon>
        <taxon>Euteleostomi</taxon>
        <taxon>Actinopterygii</taxon>
        <taxon>Neopterygii</taxon>
        <taxon>Teleostei</taxon>
        <taxon>Neoteleostei</taxon>
        <taxon>Acanthomorphata</taxon>
        <taxon>Ovalentaria</taxon>
        <taxon>Atherinomorphae</taxon>
        <taxon>Beloniformes</taxon>
        <taxon>Adrianichthyidae</taxon>
        <taxon>Oryziinae</taxon>
        <taxon>Oryzias</taxon>
    </lineage>
</organism>
<dbReference type="GeneTree" id="ENSGT00940000161847"/>
<dbReference type="Gene3D" id="2.60.40.10">
    <property type="entry name" value="Immunoglobulins"/>
    <property type="match status" value="1"/>
</dbReference>
<dbReference type="InterPro" id="IPR003006">
    <property type="entry name" value="Ig/MHC_CS"/>
</dbReference>
<dbReference type="Ensembl" id="ENSOSIT00000050861.1">
    <property type="protein sequence ID" value="ENSOSIP00000048400.1"/>
    <property type="gene ID" value="ENSOSIG00000022736.1"/>
</dbReference>
<evidence type="ECO:0000256" key="5">
    <source>
        <dbReference type="ARBA" id="ARBA00022859"/>
    </source>
</evidence>
<accession>A0A8C7ZTM4</accession>
<evidence type="ECO:0000256" key="2">
    <source>
        <dbReference type="ARBA" id="ARBA00007394"/>
    </source>
</evidence>
<feature type="signal peptide" evidence="14">
    <location>
        <begin position="1"/>
        <end position="17"/>
    </location>
</feature>
<sequence>MKTKLLLFLCRILCGTAQVLHEDLSISGCSDYDGEFVYTLDGEELVYADFKKEIIVDAQPPFVGHISYPAGAYDSAKVQQQQCRQNLRFLRKVTKDLPLKQGFQSSGLSQTSCFSSVPPSNVVVYNRDEVDLGEQNTLICHVSGFYPAPVNVSWTRNGEKVSGRINVPLPNSDGTFTQISRLPFVPQLGDIYSCSVEHPALPEVQTKIWDVEKSQPGVGPAVLCGLSVVVGLLGMATGTYFFIKGKKLQVIGGS</sequence>
<evidence type="ECO:0000256" key="6">
    <source>
        <dbReference type="ARBA" id="ARBA00022989"/>
    </source>
</evidence>
<proteinExistence type="inferred from homology"/>
<comment type="similarity">
    <text evidence="2">Belongs to the MHC class II family.</text>
</comment>
<keyword evidence="10" id="KW-0325">Glycoprotein</keyword>
<dbReference type="InterPro" id="IPR003597">
    <property type="entry name" value="Ig_C1-set"/>
</dbReference>
<dbReference type="SMART" id="SM00920">
    <property type="entry name" value="MHC_II_alpha"/>
    <property type="match status" value="1"/>
</dbReference>
<evidence type="ECO:0000313" key="16">
    <source>
        <dbReference type="Ensembl" id="ENSOSIP00000048400.1"/>
    </source>
</evidence>
<dbReference type="PROSITE" id="PS00290">
    <property type="entry name" value="IG_MHC"/>
    <property type="match status" value="1"/>
</dbReference>
<dbReference type="Gene3D" id="3.10.320.10">
    <property type="entry name" value="Class II Histocompatibility Antigen, M Beta Chain, Chain B, domain 1"/>
    <property type="match status" value="1"/>
</dbReference>
<evidence type="ECO:0000256" key="8">
    <source>
        <dbReference type="ARBA" id="ARBA00023136"/>
    </source>
</evidence>
<keyword evidence="17" id="KW-1185">Reference proteome</keyword>
<dbReference type="InterPro" id="IPR050160">
    <property type="entry name" value="MHC/Immunoglobulin"/>
</dbReference>
<evidence type="ECO:0000256" key="11">
    <source>
        <dbReference type="ARBA" id="ARBA00023182"/>
    </source>
</evidence>
<evidence type="ECO:0000256" key="4">
    <source>
        <dbReference type="ARBA" id="ARBA00022729"/>
    </source>
</evidence>
<protein>
    <recommendedName>
        <fullName evidence="15">Ig-like domain-containing protein</fullName>
    </recommendedName>
</protein>
<dbReference type="InterPro" id="IPR011162">
    <property type="entry name" value="MHC_I/II-like_Ag-recog"/>
</dbReference>
<dbReference type="InterPro" id="IPR013783">
    <property type="entry name" value="Ig-like_fold"/>
</dbReference>
<dbReference type="PROSITE" id="PS50835">
    <property type="entry name" value="IG_LIKE"/>
    <property type="match status" value="1"/>
</dbReference>
<evidence type="ECO:0000256" key="3">
    <source>
        <dbReference type="ARBA" id="ARBA00022692"/>
    </source>
</evidence>
<dbReference type="SUPFAM" id="SSF54452">
    <property type="entry name" value="MHC antigen-recognition domain"/>
    <property type="match status" value="1"/>
</dbReference>
<keyword evidence="4 14" id="KW-0732">Signal</keyword>
<keyword evidence="5" id="KW-0391">Immunity</keyword>
<evidence type="ECO:0000256" key="7">
    <source>
        <dbReference type="ARBA" id="ARBA00023130"/>
    </source>
</evidence>
<comment type="subcellular location">
    <subcellularLocation>
        <location evidence="1">Membrane</location>
        <topology evidence="1">Single-pass type I membrane protein</topology>
    </subcellularLocation>
</comment>
<keyword evidence="3 13" id="KW-0812">Transmembrane</keyword>
<evidence type="ECO:0000256" key="1">
    <source>
        <dbReference type="ARBA" id="ARBA00004479"/>
    </source>
</evidence>
<keyword evidence="8 13" id="KW-0472">Membrane</keyword>
<evidence type="ECO:0000256" key="9">
    <source>
        <dbReference type="ARBA" id="ARBA00023157"/>
    </source>
</evidence>
<evidence type="ECO:0000256" key="10">
    <source>
        <dbReference type="ARBA" id="ARBA00023180"/>
    </source>
</evidence>
<dbReference type="InterPro" id="IPR001003">
    <property type="entry name" value="MHC_II_a_N"/>
</dbReference>